<evidence type="ECO:0000313" key="2">
    <source>
        <dbReference type="EMBL" id="CAI9117930.1"/>
    </source>
</evidence>
<dbReference type="Gene3D" id="1.20.1280.50">
    <property type="match status" value="1"/>
</dbReference>
<dbReference type="SMART" id="SM00256">
    <property type="entry name" value="FBOX"/>
    <property type="match status" value="1"/>
</dbReference>
<dbReference type="CDD" id="cd22157">
    <property type="entry name" value="F-box_AtFBW1-like"/>
    <property type="match status" value="1"/>
</dbReference>
<proteinExistence type="predicted"/>
<dbReference type="EMBL" id="OX459126">
    <property type="protein sequence ID" value="CAI9117930.1"/>
    <property type="molecule type" value="Genomic_DNA"/>
</dbReference>
<protein>
    <submittedName>
        <fullName evidence="2">OLC1v1019422C1</fullName>
    </submittedName>
</protein>
<dbReference type="Proteomes" id="UP001161247">
    <property type="component" value="Chromosome 9"/>
</dbReference>
<evidence type="ECO:0000259" key="1">
    <source>
        <dbReference type="PROSITE" id="PS50181"/>
    </source>
</evidence>
<dbReference type="InterPro" id="IPR036047">
    <property type="entry name" value="F-box-like_dom_sf"/>
</dbReference>
<gene>
    <name evidence="2" type="ORF">OLC1_LOCUS23916</name>
</gene>
<dbReference type="SUPFAM" id="SSF81383">
    <property type="entry name" value="F-box domain"/>
    <property type="match status" value="1"/>
</dbReference>
<dbReference type="AlphaFoldDB" id="A0AAV1EDX6"/>
<dbReference type="PANTHER" id="PTHR31672:SF13">
    <property type="entry name" value="F-BOX PROTEIN CPR30-LIKE"/>
    <property type="match status" value="1"/>
</dbReference>
<keyword evidence="3" id="KW-1185">Reference proteome</keyword>
<feature type="domain" description="F-box" evidence="1">
    <location>
        <begin position="7"/>
        <end position="53"/>
    </location>
</feature>
<sequence length="359" mass="41500">MSGSSGKESLKIFPNELIIEILTWLPAKTLVRFRCVSKSWRVLISTTNLINSHLRKSSNRDDYAHHQVLFRCGTQFGKTWVPNYETRYFPLAPALFGDVNTPIESTLVEDPFMNSSEGGIVGCSNGIVCVCVKMDVFFWNPTIRKFKKLPKFHVPSEDWSYSEALFEYNEVYDDYQDQLSFFVRGKLYWKTGTGRRAEICYFDLKTETYGVLQHPDYGSGTFDSRFGVFEGGLVICCYYRTSHIDLWILKEERLRRFWTKVLLVPKLKDPSRKKYCVPIFMSKDGKILFGCSKFLALSDPMKKSVTYPRVKSFGEPFLVEVVVESLVLINDHDAKGPVKDTDLSIIEMMRHLHPHFHPV</sequence>
<organism evidence="2 3">
    <name type="scientific">Oldenlandia corymbosa var. corymbosa</name>
    <dbReference type="NCBI Taxonomy" id="529605"/>
    <lineage>
        <taxon>Eukaryota</taxon>
        <taxon>Viridiplantae</taxon>
        <taxon>Streptophyta</taxon>
        <taxon>Embryophyta</taxon>
        <taxon>Tracheophyta</taxon>
        <taxon>Spermatophyta</taxon>
        <taxon>Magnoliopsida</taxon>
        <taxon>eudicotyledons</taxon>
        <taxon>Gunneridae</taxon>
        <taxon>Pentapetalae</taxon>
        <taxon>asterids</taxon>
        <taxon>lamiids</taxon>
        <taxon>Gentianales</taxon>
        <taxon>Rubiaceae</taxon>
        <taxon>Rubioideae</taxon>
        <taxon>Spermacoceae</taxon>
        <taxon>Hedyotis-Oldenlandia complex</taxon>
        <taxon>Oldenlandia</taxon>
    </lineage>
</organism>
<reference evidence="2" key="1">
    <citation type="submission" date="2023-03" db="EMBL/GenBank/DDBJ databases">
        <authorList>
            <person name="Julca I."/>
        </authorList>
    </citation>
    <scope>NUCLEOTIDE SEQUENCE</scope>
</reference>
<name>A0AAV1EDX6_OLDCO</name>
<dbReference type="PROSITE" id="PS50181">
    <property type="entry name" value="FBOX"/>
    <property type="match status" value="1"/>
</dbReference>
<dbReference type="PANTHER" id="PTHR31672">
    <property type="entry name" value="BNACNNG10540D PROTEIN"/>
    <property type="match status" value="1"/>
</dbReference>
<dbReference type="InterPro" id="IPR001810">
    <property type="entry name" value="F-box_dom"/>
</dbReference>
<dbReference type="InterPro" id="IPR050796">
    <property type="entry name" value="SCF_F-box_component"/>
</dbReference>
<dbReference type="Pfam" id="PF00646">
    <property type="entry name" value="F-box"/>
    <property type="match status" value="1"/>
</dbReference>
<accession>A0AAV1EDX6</accession>
<evidence type="ECO:0000313" key="3">
    <source>
        <dbReference type="Proteomes" id="UP001161247"/>
    </source>
</evidence>